<reference evidence="1" key="2">
    <citation type="submission" date="2020-07" db="EMBL/GenBank/DDBJ databases">
        <authorList>
            <person name="Lood C."/>
            <person name="Girard L."/>
        </authorList>
    </citation>
    <scope>NUCLEOTIDE SEQUENCE</scope>
    <source>
        <strain evidence="1">SWRI12</strain>
    </source>
</reference>
<protein>
    <submittedName>
        <fullName evidence="1">Uncharacterized protein</fullName>
    </submittedName>
</protein>
<dbReference type="EMBL" id="JABWRB020000001">
    <property type="protein sequence ID" value="MBV4496394.1"/>
    <property type="molecule type" value="Genomic_DNA"/>
</dbReference>
<sequence>MADFRLAPTDPTDYRYAVHCCGHKLDLTDKADRAVALFEHRAAAQQFGRMLWPTTFEIVDLHTGEKV</sequence>
<comment type="caution">
    <text evidence="1">The sequence shown here is derived from an EMBL/GenBank/DDBJ whole genome shotgun (WGS) entry which is preliminary data.</text>
</comment>
<accession>A0A923FFS8</accession>
<gene>
    <name evidence="2" type="ORF">HU715_013565</name>
    <name evidence="1" type="ORF">HU715_17995</name>
</gene>
<dbReference type="Proteomes" id="UP000636518">
    <property type="component" value="Unassembled WGS sequence"/>
</dbReference>
<dbReference type="RefSeq" id="WP_186707467.1">
    <property type="nucleotide sequence ID" value="NZ_JABWRB020000001.1"/>
</dbReference>
<reference evidence="2" key="3">
    <citation type="submission" date="2021-06" db="EMBL/GenBank/DDBJ databases">
        <title>Updating the genus Pseudomonas: Description of 43 new species and partition of the Pseudomonas putida group.</title>
        <authorList>
            <person name="Girard L."/>
            <person name="Lood C."/>
            <person name="Vandamme P."/>
            <person name="Rokni-Zadeh H."/>
            <person name="Van Noort V."/>
            <person name="Hofte M."/>
            <person name="Lavigne R."/>
            <person name="De Mot R."/>
        </authorList>
    </citation>
    <scope>NUCLEOTIDE SEQUENCE</scope>
    <source>
        <strain evidence="2">SWRI12</strain>
    </source>
</reference>
<evidence type="ECO:0000313" key="3">
    <source>
        <dbReference type="Proteomes" id="UP000636518"/>
    </source>
</evidence>
<evidence type="ECO:0000313" key="2">
    <source>
        <dbReference type="EMBL" id="MBV4496394.1"/>
    </source>
</evidence>
<dbReference type="AlphaFoldDB" id="A0A923FFS8"/>
<keyword evidence="3" id="KW-1185">Reference proteome</keyword>
<evidence type="ECO:0000313" key="1">
    <source>
        <dbReference type="EMBL" id="MBC3391551.1"/>
    </source>
</evidence>
<name>A0A923FFS8_9PSED</name>
<organism evidence="1">
    <name type="scientific">Pseudomonas zanjanensis</name>
    <dbReference type="NCBI Taxonomy" id="2745496"/>
    <lineage>
        <taxon>Bacteria</taxon>
        <taxon>Pseudomonadati</taxon>
        <taxon>Pseudomonadota</taxon>
        <taxon>Gammaproteobacteria</taxon>
        <taxon>Pseudomonadales</taxon>
        <taxon>Pseudomonadaceae</taxon>
        <taxon>Pseudomonas</taxon>
    </lineage>
</organism>
<dbReference type="EMBL" id="JABWRB010000023">
    <property type="protein sequence ID" value="MBC3391551.1"/>
    <property type="molecule type" value="Genomic_DNA"/>
</dbReference>
<reference evidence="1 3" key="1">
    <citation type="journal article" date="2020" name="Microorganisms">
        <title>Reliable Identification of Environmental Pseudomonas Isolates Using the rpoD Gene.</title>
        <authorList>
            <consortium name="The Broad Institute Genome Sequencing Platform"/>
            <person name="Girard L."/>
            <person name="Lood C."/>
            <person name="Rokni-Zadeh H."/>
            <person name="van Noort V."/>
            <person name="Lavigne R."/>
            <person name="De Mot R."/>
        </authorList>
    </citation>
    <scope>NUCLEOTIDE SEQUENCE</scope>
    <source>
        <strain evidence="1 3">SWRI12</strain>
    </source>
</reference>
<proteinExistence type="predicted"/>